<dbReference type="AlphaFoldDB" id="H1HKM0"/>
<reference evidence="4 5" key="1">
    <citation type="submission" date="2011-12" db="EMBL/GenBank/DDBJ databases">
        <title>The Genome Sequence of Prevotella maculosa OT 289.</title>
        <authorList>
            <consortium name="The Broad Institute Genome Sequencing Platform"/>
            <person name="Earl A."/>
            <person name="Ward D."/>
            <person name="Feldgarden M."/>
            <person name="Gevers D."/>
            <person name="Izard J."/>
            <person name="Blanton J.M."/>
            <person name="Mathney J."/>
            <person name="Tanner A.C."/>
            <person name="Dewhirst F.E."/>
            <person name="Young S.K."/>
            <person name="Zeng Q."/>
            <person name="Gargeya S."/>
            <person name="Fitzgerald M."/>
            <person name="Haas B."/>
            <person name="Abouelleil A."/>
            <person name="Alvarado L."/>
            <person name="Arachchi H.M."/>
            <person name="Berlin A."/>
            <person name="Chapman S.B."/>
            <person name="Gearin G."/>
            <person name="Goldberg J."/>
            <person name="Griggs A."/>
            <person name="Gujja S."/>
            <person name="Hansen M."/>
            <person name="Heiman D."/>
            <person name="Howarth C."/>
            <person name="Larimer J."/>
            <person name="Lui A."/>
            <person name="MacDonald P.J.P."/>
            <person name="McCowen C."/>
            <person name="Montmayeur A."/>
            <person name="Murphy C."/>
            <person name="Neiman D."/>
            <person name="Pearson M."/>
            <person name="Priest M."/>
            <person name="Roberts A."/>
            <person name="Saif S."/>
            <person name="Shea T."/>
            <person name="Sisk P."/>
            <person name="Stolte C."/>
            <person name="Sykes S."/>
            <person name="Wortman J."/>
            <person name="Nusbaum C."/>
            <person name="Birren B."/>
        </authorList>
    </citation>
    <scope>NUCLEOTIDE SEQUENCE [LARGE SCALE GENOMIC DNA]</scope>
    <source>
        <strain evidence="4 5">OT 289</strain>
    </source>
</reference>
<name>H1HKM0_9BACT</name>
<protein>
    <submittedName>
        <fullName evidence="4">SusC/RagA family TonB-linked outer membrane protein</fullName>
    </submittedName>
</protein>
<evidence type="ECO:0000256" key="1">
    <source>
        <dbReference type="PROSITE-ProRule" id="PRU01360"/>
    </source>
</evidence>
<sequence>MKRHITFVLALAVGMAAQAQTDTLKTGSHASQHREGTLFSYTCNVQTAGSHASQPVNLGFGIEQTLGESTMSVALSNDINRRSSKNIGNSLYGQVLGLTTLQGTGDYASFEPTFFVRGLQSLNGSSPLIMVDGIERNITNISPEEVERVIVLKDAPATALYGYKGANGAINIITKRGRYNFSEIKFTYDHGFTWEARRPQFVNGYDYATALNEAYVNDGRAPRYTANELNAFQTGKYPYLYPNVDWIAETFRNHGASDIFNLSFRGGGSRLRYYTQVNLVNNAGFIAHPNENEGYSTQNKYNKANLRTNLDIDLTTTTKLAVNLDGVLLEASRPGLSSDALWDKIYTVPAAAFPIKTESGLWGGNTTWTGYYNPVALTQGRAYSKAHTRALFADATLRQDLSSVTQGLSAWTRFAYDNIAAYWENHTRSYQYGMASAGSWNNGEPTGITQYKAGSDSNMSADSKLDWQNRNFNFGVGANYDRSFGEHKLQSVLMWNYEFRNANGQNNTIYRTSASLYNHYGYKGKYFADLSLGLAASNRLAPGHRTAFSPTLSAAWLLSKEDFMQGMRFVDFLKVRGSWGIINLDHIPEQGYWEQVFTGGGGYNLGSNYDAYSGWKEGRLAAMNSTHEKAYKYNVGLDATLFGTLDLTIDGYYQRRSDIWVASSGKNSDVVGISHPYVNGGIVDSYGFEWGAQYHKEIAKDLQLRAGMNYTLAKNKIKEEYEEPRAYDYEKRTGNPVNQIFGLQAIGFFTDQADIDHSPVQRLGTNPKPGDIKFKDQNGDNVIDGDDYVKMGYNTVCPEIYYAFNLGMEYKGLGFFAQFQGVANYTAILNTKSVYRPLVNNTNIGQYYFENRWTPETANTALYPRLSSEDNQNNYTVNSVWLADRSFLKLRNVEVYYHLPATLFNNSRFIKNAKFYVRGIDLLCLDHIKRADPECYGADYPVMRSVSLGVVLGF</sequence>
<comment type="similarity">
    <text evidence="1">Belongs to the TonB-dependent receptor family.</text>
</comment>
<dbReference type="InterPro" id="IPR039426">
    <property type="entry name" value="TonB-dep_rcpt-like"/>
</dbReference>
<dbReference type="STRING" id="999422.HMPREF9944_00714"/>
<comment type="subcellular location">
    <subcellularLocation>
        <location evidence="1">Cell outer membrane</location>
        <topology evidence="1">Multi-pass membrane protein</topology>
    </subcellularLocation>
</comment>
<dbReference type="Gene3D" id="2.170.130.10">
    <property type="entry name" value="TonB-dependent receptor, plug domain"/>
    <property type="match status" value="1"/>
</dbReference>
<accession>H1HKM0</accession>
<dbReference type="RefSeq" id="WP_008564461.1">
    <property type="nucleotide sequence ID" value="NZ_JH594501.1"/>
</dbReference>
<keyword evidence="1" id="KW-0472">Membrane</keyword>
<evidence type="ECO:0000313" key="5">
    <source>
        <dbReference type="Proteomes" id="UP000003167"/>
    </source>
</evidence>
<dbReference type="InterPro" id="IPR037066">
    <property type="entry name" value="Plug_dom_sf"/>
</dbReference>
<evidence type="ECO:0000259" key="3">
    <source>
        <dbReference type="Pfam" id="PF07715"/>
    </source>
</evidence>
<comment type="caution">
    <text evidence="4">The sequence shown here is derived from an EMBL/GenBank/DDBJ whole genome shotgun (WGS) entry which is preliminary data.</text>
</comment>
<feature type="signal peptide" evidence="2">
    <location>
        <begin position="1"/>
        <end position="19"/>
    </location>
</feature>
<dbReference type="Pfam" id="PF07715">
    <property type="entry name" value="Plug"/>
    <property type="match status" value="1"/>
</dbReference>
<dbReference type="HOGENOM" id="CLU_004317_1_0_10"/>
<proteinExistence type="inferred from homology"/>
<keyword evidence="5" id="KW-1185">Reference proteome</keyword>
<dbReference type="InterPro" id="IPR012910">
    <property type="entry name" value="Plug_dom"/>
</dbReference>
<dbReference type="InterPro" id="IPR023996">
    <property type="entry name" value="TonB-dep_OMP_SusC/RagA"/>
</dbReference>
<dbReference type="EMBL" id="AGEK01000016">
    <property type="protein sequence ID" value="EHO73121.1"/>
    <property type="molecule type" value="Genomic_DNA"/>
</dbReference>
<keyword evidence="1" id="KW-1134">Transmembrane beta strand</keyword>
<keyword evidence="1" id="KW-0812">Transmembrane</keyword>
<dbReference type="PATRIC" id="fig|999422.3.peg.730"/>
<keyword evidence="1" id="KW-0998">Cell outer membrane</keyword>
<keyword evidence="1" id="KW-0813">Transport</keyword>
<dbReference type="PROSITE" id="PS00018">
    <property type="entry name" value="EF_HAND_1"/>
    <property type="match status" value="1"/>
</dbReference>
<dbReference type="Proteomes" id="UP000003167">
    <property type="component" value="Unassembled WGS sequence"/>
</dbReference>
<evidence type="ECO:0000313" key="4">
    <source>
        <dbReference type="EMBL" id="EHO73121.1"/>
    </source>
</evidence>
<feature type="chain" id="PRO_5003550803" evidence="2">
    <location>
        <begin position="20"/>
        <end position="954"/>
    </location>
</feature>
<feature type="domain" description="TonB-dependent receptor plug" evidence="3">
    <location>
        <begin position="70"/>
        <end position="169"/>
    </location>
</feature>
<dbReference type="NCBIfam" id="TIGR04056">
    <property type="entry name" value="OMP_RagA_SusC"/>
    <property type="match status" value="1"/>
</dbReference>
<dbReference type="PROSITE" id="PS52016">
    <property type="entry name" value="TONB_DEPENDENT_REC_3"/>
    <property type="match status" value="1"/>
</dbReference>
<evidence type="ECO:0000256" key="2">
    <source>
        <dbReference type="SAM" id="SignalP"/>
    </source>
</evidence>
<dbReference type="InterPro" id="IPR018247">
    <property type="entry name" value="EF_Hand_1_Ca_BS"/>
</dbReference>
<keyword evidence="2" id="KW-0732">Signal</keyword>
<dbReference type="SUPFAM" id="SSF56935">
    <property type="entry name" value="Porins"/>
    <property type="match status" value="1"/>
</dbReference>
<dbReference type="GO" id="GO:0009279">
    <property type="term" value="C:cell outer membrane"/>
    <property type="evidence" value="ECO:0007669"/>
    <property type="project" value="UniProtKB-SubCell"/>
</dbReference>
<gene>
    <name evidence="4" type="ORF">HMPREF9944_00714</name>
</gene>
<organism evidence="4 5">
    <name type="scientific">Segatella maculosa OT 289</name>
    <dbReference type="NCBI Taxonomy" id="999422"/>
    <lineage>
        <taxon>Bacteria</taxon>
        <taxon>Pseudomonadati</taxon>
        <taxon>Bacteroidota</taxon>
        <taxon>Bacteroidia</taxon>
        <taxon>Bacteroidales</taxon>
        <taxon>Prevotellaceae</taxon>
        <taxon>Segatella</taxon>
    </lineage>
</organism>